<name>A0A0F3NFU4_ANAPH</name>
<dbReference type="PATRIC" id="fig|1359153.3.peg.1880"/>
<evidence type="ECO:0000313" key="3">
    <source>
        <dbReference type="Proteomes" id="UP000033385"/>
    </source>
</evidence>
<dbReference type="Proteomes" id="UP000033385">
    <property type="component" value="Unassembled WGS sequence"/>
</dbReference>
<protein>
    <submittedName>
        <fullName evidence="2">Uncharacterized protein</fullName>
    </submittedName>
</protein>
<sequence length="40" mass="4699">MKDIIKEKSVFYLLKGLSFAYKLQSIPQDSVVDKSLFRYV</sequence>
<accession>A0A0F3NFU4</accession>
<comment type="caution">
    <text evidence="2">The sequence shown here is derived from an EMBL/GenBank/DDBJ whole genome shotgun (WGS) entry which is preliminary data.</text>
</comment>
<evidence type="ECO:0000313" key="1">
    <source>
        <dbReference type="EMBL" id="KJV66470.1"/>
    </source>
</evidence>
<dbReference type="EMBL" id="LANW01000001">
    <property type="protein sequence ID" value="KJV66470.1"/>
    <property type="molecule type" value="Genomic_DNA"/>
</dbReference>
<reference evidence="2 3" key="1">
    <citation type="submission" date="2015-01" db="EMBL/GenBank/DDBJ databases">
        <title>Genome Sequencing of Rickettsiales.</title>
        <authorList>
            <person name="Daugherty S.C."/>
            <person name="Su Q."/>
            <person name="Abolude K."/>
            <person name="Beier-Sexton M."/>
            <person name="Carlyon J.A."/>
            <person name="Carter R."/>
            <person name="Day N.P."/>
            <person name="Dumler S.J."/>
            <person name="Dyachenko V."/>
            <person name="Godinez A."/>
            <person name="Kurtti T.J."/>
            <person name="Lichay M."/>
            <person name="Mullins K.E."/>
            <person name="Ott S."/>
            <person name="Pappas-Brown V."/>
            <person name="Paris D.H."/>
            <person name="Patel P."/>
            <person name="Richards A.L."/>
            <person name="Sadzewicz L."/>
            <person name="Sears K."/>
            <person name="Seidman D."/>
            <person name="Sengamalay N."/>
            <person name="Stenos J."/>
            <person name="Tallon L.J."/>
            <person name="Vincent G."/>
            <person name="Fraser C.M."/>
            <person name="Munderloh U."/>
            <person name="Dunning-Hotopp J.C."/>
        </authorList>
    </citation>
    <scope>NUCLEOTIDE SEQUENCE [LARGE SCALE GENOMIC DNA]</scope>
    <source>
        <strain evidence="2 3">ApNP</strain>
    </source>
</reference>
<dbReference type="EMBL" id="LANW01000001">
    <property type="protein sequence ID" value="KJV66552.1"/>
    <property type="molecule type" value="Genomic_DNA"/>
</dbReference>
<organism evidence="2 3">
    <name type="scientific">Anaplasma phagocytophilum str. ApNP</name>
    <dbReference type="NCBI Taxonomy" id="1359153"/>
    <lineage>
        <taxon>Bacteria</taxon>
        <taxon>Pseudomonadati</taxon>
        <taxon>Pseudomonadota</taxon>
        <taxon>Alphaproteobacteria</taxon>
        <taxon>Rickettsiales</taxon>
        <taxon>Anaplasmataceae</taxon>
        <taxon>Anaplasma</taxon>
        <taxon>phagocytophilum group</taxon>
    </lineage>
</organism>
<dbReference type="AlphaFoldDB" id="A0A0F3NFU4"/>
<proteinExistence type="predicted"/>
<evidence type="ECO:0000313" key="2">
    <source>
        <dbReference type="EMBL" id="KJV66552.1"/>
    </source>
</evidence>
<gene>
    <name evidence="2" type="ORF">APHNP_0019</name>
    <name evidence="1" type="ORF">APHNP_1834</name>
</gene>